<proteinExistence type="predicted"/>
<sequence length="106" mass="11859">MSAREDRLPASCGIQPPTVRAAERIIHREKRRIRGEEAVRRRARPRAPASPRLLPERPIIHVVTVDGRARSGPGRWSAVRCGRALAEAATFAEAVYMLAERESEPQ</sequence>
<dbReference type="RefSeq" id="WP_344865705.1">
    <property type="nucleotide sequence ID" value="NZ_BAAAZN010000014.1"/>
</dbReference>
<evidence type="ECO:0000313" key="2">
    <source>
        <dbReference type="Proteomes" id="UP001500689"/>
    </source>
</evidence>
<protein>
    <submittedName>
        <fullName evidence="1">Uncharacterized protein</fullName>
    </submittedName>
</protein>
<organism evidence="1 2">
    <name type="scientific">Amycolatopsis ultiminotia</name>
    <dbReference type="NCBI Taxonomy" id="543629"/>
    <lineage>
        <taxon>Bacteria</taxon>
        <taxon>Bacillati</taxon>
        <taxon>Actinomycetota</taxon>
        <taxon>Actinomycetes</taxon>
        <taxon>Pseudonocardiales</taxon>
        <taxon>Pseudonocardiaceae</taxon>
        <taxon>Amycolatopsis</taxon>
    </lineage>
</organism>
<keyword evidence="2" id="KW-1185">Reference proteome</keyword>
<gene>
    <name evidence="1" type="ORF">GCM10022222_59460</name>
</gene>
<reference evidence="2" key="1">
    <citation type="journal article" date="2019" name="Int. J. Syst. Evol. Microbiol.">
        <title>The Global Catalogue of Microorganisms (GCM) 10K type strain sequencing project: providing services to taxonomists for standard genome sequencing and annotation.</title>
        <authorList>
            <consortium name="The Broad Institute Genomics Platform"/>
            <consortium name="The Broad Institute Genome Sequencing Center for Infectious Disease"/>
            <person name="Wu L."/>
            <person name="Ma J."/>
        </authorList>
    </citation>
    <scope>NUCLEOTIDE SEQUENCE [LARGE SCALE GENOMIC DNA]</scope>
    <source>
        <strain evidence="2">JCM 16898</strain>
    </source>
</reference>
<comment type="caution">
    <text evidence="1">The sequence shown here is derived from an EMBL/GenBank/DDBJ whole genome shotgun (WGS) entry which is preliminary data.</text>
</comment>
<name>A0ABP6XIG0_9PSEU</name>
<dbReference type="Proteomes" id="UP001500689">
    <property type="component" value="Unassembled WGS sequence"/>
</dbReference>
<evidence type="ECO:0000313" key="1">
    <source>
        <dbReference type="EMBL" id="GAA3567617.1"/>
    </source>
</evidence>
<accession>A0ABP6XIG0</accession>
<dbReference type="EMBL" id="BAAAZN010000014">
    <property type="protein sequence ID" value="GAA3567617.1"/>
    <property type="molecule type" value="Genomic_DNA"/>
</dbReference>